<dbReference type="Proteomes" id="UP001330434">
    <property type="component" value="Chromosome"/>
</dbReference>
<name>A0ABZ2C2W6_9PROT</name>
<evidence type="ECO:0000256" key="1">
    <source>
        <dbReference type="ARBA" id="ARBA00004651"/>
    </source>
</evidence>
<proteinExistence type="predicted"/>
<feature type="transmembrane region" description="Helical" evidence="8">
    <location>
        <begin position="71"/>
        <end position="96"/>
    </location>
</feature>
<evidence type="ECO:0000256" key="8">
    <source>
        <dbReference type="SAM" id="Phobius"/>
    </source>
</evidence>
<keyword evidence="4 8" id="KW-0812">Transmembrane</keyword>
<evidence type="ECO:0000256" key="4">
    <source>
        <dbReference type="ARBA" id="ARBA00022692"/>
    </source>
</evidence>
<keyword evidence="3" id="KW-1003">Cell membrane</keyword>
<evidence type="ECO:0000256" key="5">
    <source>
        <dbReference type="ARBA" id="ARBA00022989"/>
    </source>
</evidence>
<feature type="transmembrane region" description="Helical" evidence="8">
    <location>
        <begin position="134"/>
        <end position="156"/>
    </location>
</feature>
<keyword evidence="6" id="KW-0406">Ion transport</keyword>
<feature type="transmembrane region" description="Helical" evidence="8">
    <location>
        <begin position="39"/>
        <end position="59"/>
    </location>
</feature>
<keyword evidence="10" id="KW-1185">Reference proteome</keyword>
<dbReference type="InterPro" id="IPR003445">
    <property type="entry name" value="Cat_transpt"/>
</dbReference>
<accession>A0ABZ2C2W6</accession>
<dbReference type="EMBL" id="CP133270">
    <property type="protein sequence ID" value="WVX66792.1"/>
    <property type="molecule type" value="Genomic_DNA"/>
</dbReference>
<organism evidence="9 10">
    <name type="scientific">Candidatus Bealeia paramacronuclearis</name>
    <dbReference type="NCBI Taxonomy" id="1921001"/>
    <lineage>
        <taxon>Bacteria</taxon>
        <taxon>Pseudomonadati</taxon>
        <taxon>Pseudomonadota</taxon>
        <taxon>Alphaproteobacteria</taxon>
        <taxon>Holosporales</taxon>
        <taxon>Holosporaceae</taxon>
        <taxon>Candidatus Bealeia</taxon>
    </lineage>
</organism>
<feature type="transmembrane region" description="Helical" evidence="8">
    <location>
        <begin position="237"/>
        <end position="259"/>
    </location>
</feature>
<protein>
    <submittedName>
        <fullName evidence="9">Trk system potassium uptake protein TrkH</fullName>
    </submittedName>
</protein>
<comment type="subcellular location">
    <subcellularLocation>
        <location evidence="1">Cell membrane</location>
        <topology evidence="1">Multi-pass membrane protein</topology>
    </subcellularLocation>
</comment>
<dbReference type="Pfam" id="PF02386">
    <property type="entry name" value="TrkH"/>
    <property type="match status" value="1"/>
</dbReference>
<feature type="transmembrane region" description="Helical" evidence="8">
    <location>
        <begin position="177"/>
        <end position="202"/>
    </location>
</feature>
<evidence type="ECO:0000313" key="10">
    <source>
        <dbReference type="Proteomes" id="UP001330434"/>
    </source>
</evidence>
<dbReference type="PANTHER" id="PTHR32024">
    <property type="entry name" value="TRK SYSTEM POTASSIUM UPTAKE PROTEIN TRKG-RELATED"/>
    <property type="match status" value="1"/>
</dbReference>
<evidence type="ECO:0000256" key="2">
    <source>
        <dbReference type="ARBA" id="ARBA00022448"/>
    </source>
</evidence>
<keyword evidence="2" id="KW-0813">Transport</keyword>
<evidence type="ECO:0000313" key="9">
    <source>
        <dbReference type="EMBL" id="WVX66792.1"/>
    </source>
</evidence>
<dbReference type="RefSeq" id="WP_331255616.1">
    <property type="nucleotide sequence ID" value="NZ_CP133270.1"/>
</dbReference>
<sequence>MIAFRIIFFIVGILLTILAGAMAIPALLDIYYHDSDWVYFALSSGCTLFFGVLMILAFRPDGAIEPGIRETFLITVISWLALCLFGSLPFALSYAAPTFTDALFETTSALTTTGASVLTNLDFAPRGILLWRALLQWLGGVGIVLMALVILPNLRIGGMQLFRSEFSDRSEKILPRVSQIATVIFGTYSLITLTCVVSYWFAGMRSFEALCNAMTTVSTAGLSTSDSSFRVFDSTSIEMIACVFMLIGASPLILYARLFRGDFKSFLKDSQLRAFLLFTFLSILAMGLWLWSANTYELGHAFRHAAFSVISIVTTTGFSSADWGSWG</sequence>
<dbReference type="PANTHER" id="PTHR32024:SF3">
    <property type="entry name" value="TRK SYSTEM POTASSIUM UPTAKE PROTEIN"/>
    <property type="match status" value="1"/>
</dbReference>
<evidence type="ECO:0000256" key="6">
    <source>
        <dbReference type="ARBA" id="ARBA00023065"/>
    </source>
</evidence>
<keyword evidence="7 8" id="KW-0472">Membrane</keyword>
<evidence type="ECO:0000256" key="7">
    <source>
        <dbReference type="ARBA" id="ARBA00023136"/>
    </source>
</evidence>
<keyword evidence="5 8" id="KW-1133">Transmembrane helix</keyword>
<feature type="transmembrane region" description="Helical" evidence="8">
    <location>
        <begin position="271"/>
        <end position="291"/>
    </location>
</feature>
<reference evidence="9 10" key="1">
    <citation type="journal article" date="2024" name="Environ. Microbiol.">
        <title>Novel evolutionary insights on the interactions of the Holosporales (Alphaproteobacteria) with eukaryotic hosts from comparative genomics.</title>
        <authorList>
            <person name="Giovannini M."/>
            <person name="Petroni G."/>
            <person name="Castelli M."/>
        </authorList>
    </citation>
    <scope>NUCLEOTIDE SEQUENCE [LARGE SCALE GENOMIC DNA]</scope>
    <source>
        <strain evidence="9 10">US_Bl 15I1</strain>
    </source>
</reference>
<evidence type="ECO:0000256" key="3">
    <source>
        <dbReference type="ARBA" id="ARBA00022475"/>
    </source>
</evidence>
<gene>
    <name evidence="9" type="ORF">Bealeia1_00977</name>
</gene>